<evidence type="ECO:0000256" key="6">
    <source>
        <dbReference type="SAM" id="Coils"/>
    </source>
</evidence>
<sequence>MKLDHLPWVETQAVTSTEAVNPDDVHDDLKRELAFYTQALEAAEIGLQQLRKAGVPTTRPSDYFAEMVKTDAHMEKIRRKLLDERTKIVASEDARRQRELKKFGKKVQQEKLLERQKAKSTELDRIKTLKKKRKGNELTDDHEEDFDVAVEKASSGAGSKGGQEKNTKRRRKDAKFGFGGKKRNSKSNTASSTDDMSGYNGRKMKQGFAGVKV</sequence>
<keyword evidence="4 6" id="KW-0175">Coiled coil</keyword>
<keyword evidence="9" id="KW-1185">Reference proteome</keyword>
<dbReference type="Proteomes" id="UP000271241">
    <property type="component" value="Unassembled WGS sequence"/>
</dbReference>
<evidence type="ECO:0000256" key="2">
    <source>
        <dbReference type="ARBA" id="ARBA00007336"/>
    </source>
</evidence>
<dbReference type="GO" id="GO:0034399">
    <property type="term" value="C:nuclear periphery"/>
    <property type="evidence" value="ECO:0007669"/>
    <property type="project" value="TreeGrafter"/>
</dbReference>
<proteinExistence type="inferred from homology"/>
<evidence type="ECO:0000256" key="4">
    <source>
        <dbReference type="ARBA" id="ARBA00023054"/>
    </source>
</evidence>
<dbReference type="EMBL" id="KZ992690">
    <property type="protein sequence ID" value="RKP07646.1"/>
    <property type="molecule type" value="Genomic_DNA"/>
</dbReference>
<dbReference type="PANTHER" id="PTHR13028:SF0">
    <property type="entry name" value="RRNA-PROCESSING PROTEIN EBP2-RELATED"/>
    <property type="match status" value="1"/>
</dbReference>
<evidence type="ECO:0000256" key="3">
    <source>
        <dbReference type="ARBA" id="ARBA00022517"/>
    </source>
</evidence>
<dbReference type="PANTHER" id="PTHR13028">
    <property type="entry name" value="RRNA PROCESSING PROTEIN EBNA1-BINDING PROTEIN-RELATED"/>
    <property type="match status" value="1"/>
</dbReference>
<dbReference type="OrthoDB" id="443772at2759"/>
<dbReference type="GO" id="GO:0042273">
    <property type="term" value="P:ribosomal large subunit biogenesis"/>
    <property type="evidence" value="ECO:0007669"/>
    <property type="project" value="TreeGrafter"/>
</dbReference>
<evidence type="ECO:0000256" key="5">
    <source>
        <dbReference type="ARBA" id="ARBA00023242"/>
    </source>
</evidence>
<feature type="compositionally biased region" description="Acidic residues" evidence="7">
    <location>
        <begin position="138"/>
        <end position="148"/>
    </location>
</feature>
<comment type="similarity">
    <text evidence="2">Belongs to the EBP2 family.</text>
</comment>
<accession>A0A4P9XNV2</accession>
<name>A0A4P9XNV2_9FUNG</name>
<keyword evidence="3" id="KW-0690">Ribosome biogenesis</keyword>
<feature type="coiled-coil region" evidence="6">
    <location>
        <begin position="26"/>
        <end position="53"/>
    </location>
</feature>
<feature type="region of interest" description="Disordered" evidence="7">
    <location>
        <begin position="132"/>
        <end position="213"/>
    </location>
</feature>
<evidence type="ECO:0000256" key="1">
    <source>
        <dbReference type="ARBA" id="ARBA00004604"/>
    </source>
</evidence>
<evidence type="ECO:0000256" key="7">
    <source>
        <dbReference type="SAM" id="MobiDB-lite"/>
    </source>
</evidence>
<comment type="subcellular location">
    <subcellularLocation>
        <location evidence="1">Nucleus</location>
        <location evidence="1">Nucleolus</location>
    </subcellularLocation>
</comment>
<evidence type="ECO:0000313" key="8">
    <source>
        <dbReference type="EMBL" id="RKP07646.1"/>
    </source>
</evidence>
<dbReference type="STRING" id="78915.A0A4P9XNV2"/>
<feature type="compositionally biased region" description="Polar residues" evidence="7">
    <location>
        <begin position="186"/>
        <end position="195"/>
    </location>
</feature>
<dbReference type="GO" id="GO:0006364">
    <property type="term" value="P:rRNA processing"/>
    <property type="evidence" value="ECO:0007669"/>
    <property type="project" value="TreeGrafter"/>
</dbReference>
<organism evidence="8 9">
    <name type="scientific">Thamnocephalis sphaerospora</name>
    <dbReference type="NCBI Taxonomy" id="78915"/>
    <lineage>
        <taxon>Eukaryota</taxon>
        <taxon>Fungi</taxon>
        <taxon>Fungi incertae sedis</taxon>
        <taxon>Zoopagomycota</taxon>
        <taxon>Zoopagomycotina</taxon>
        <taxon>Zoopagomycetes</taxon>
        <taxon>Zoopagales</taxon>
        <taxon>Sigmoideomycetaceae</taxon>
        <taxon>Thamnocephalis</taxon>
    </lineage>
</organism>
<protein>
    <submittedName>
        <fullName evidence="8">Eukaryotic rRNA processing</fullName>
    </submittedName>
</protein>
<evidence type="ECO:0000313" key="9">
    <source>
        <dbReference type="Proteomes" id="UP000271241"/>
    </source>
</evidence>
<dbReference type="GO" id="GO:0030687">
    <property type="term" value="C:preribosome, large subunit precursor"/>
    <property type="evidence" value="ECO:0007669"/>
    <property type="project" value="TreeGrafter"/>
</dbReference>
<dbReference type="AlphaFoldDB" id="A0A4P9XNV2"/>
<keyword evidence="5" id="KW-0539">Nucleus</keyword>
<dbReference type="Pfam" id="PF05890">
    <property type="entry name" value="Ebp2"/>
    <property type="match status" value="1"/>
</dbReference>
<dbReference type="GO" id="GO:0005730">
    <property type="term" value="C:nucleolus"/>
    <property type="evidence" value="ECO:0007669"/>
    <property type="project" value="UniProtKB-SubCell"/>
</dbReference>
<reference evidence="9" key="1">
    <citation type="journal article" date="2018" name="Nat. Microbiol.">
        <title>Leveraging single-cell genomics to expand the fungal tree of life.</title>
        <authorList>
            <person name="Ahrendt S.R."/>
            <person name="Quandt C.A."/>
            <person name="Ciobanu D."/>
            <person name="Clum A."/>
            <person name="Salamov A."/>
            <person name="Andreopoulos B."/>
            <person name="Cheng J.F."/>
            <person name="Woyke T."/>
            <person name="Pelin A."/>
            <person name="Henrissat B."/>
            <person name="Reynolds N.K."/>
            <person name="Benny G.L."/>
            <person name="Smith M.E."/>
            <person name="James T.Y."/>
            <person name="Grigoriev I.V."/>
        </authorList>
    </citation>
    <scope>NUCLEOTIDE SEQUENCE [LARGE SCALE GENOMIC DNA]</scope>
    <source>
        <strain evidence="9">RSA 1356</strain>
    </source>
</reference>
<gene>
    <name evidence="8" type="ORF">THASP1DRAFT_16745</name>
</gene>
<dbReference type="InterPro" id="IPR008610">
    <property type="entry name" value="Ebp2"/>
</dbReference>